<evidence type="ECO:0000256" key="2">
    <source>
        <dbReference type="ARBA" id="ARBA00012983"/>
    </source>
</evidence>
<evidence type="ECO:0000256" key="4">
    <source>
        <dbReference type="ARBA" id="ARBA00034427"/>
    </source>
</evidence>
<keyword evidence="7" id="KW-1185">Reference proteome</keyword>
<sequence>MSASNVKYLRGNCLAGTISHPRILIHSCNCNGSWGGGIAYQLGVKYPKAEKDYIEICEKFGSRLLGKFVLIPSYSDSTLLIGCLFTASFGGPNQGSGKTILENTQLALEDMRVKLKGGKLNPGSDVDGFTSQMMEKVKAKLRYRLDEYALEMPQINSGIFGVPWPQTEKLLKEQHSLSFAVYVL</sequence>
<dbReference type="InterPro" id="IPR043472">
    <property type="entry name" value="Macro_dom-like"/>
</dbReference>
<comment type="similarity">
    <text evidence="1">Belongs to the POA1 family.</text>
</comment>
<evidence type="ECO:0000259" key="5">
    <source>
        <dbReference type="PROSITE" id="PS51154"/>
    </source>
</evidence>
<dbReference type="GO" id="GO:0140291">
    <property type="term" value="P:peptidyl-glutamate ADP-deribosylation"/>
    <property type="evidence" value="ECO:0007669"/>
    <property type="project" value="TreeGrafter"/>
</dbReference>
<name>A0A1G4INU5_9SACH</name>
<dbReference type="PANTHER" id="PTHR12521">
    <property type="entry name" value="PROTEIN C6ORF130"/>
    <property type="match status" value="1"/>
</dbReference>
<dbReference type="AlphaFoldDB" id="A0A1G4INU5"/>
<dbReference type="InterPro" id="IPR050892">
    <property type="entry name" value="ADP-ribose_metab_enzymes"/>
</dbReference>
<accession>A0A1G4INU5</accession>
<comment type="catalytic activity">
    <reaction evidence="4">
        <text>ADP-alpha-D-ribose 1''-phosphate + H2O = ADP-D-ribose + phosphate</text>
        <dbReference type="Rhea" id="RHEA:25029"/>
        <dbReference type="ChEBI" id="CHEBI:15377"/>
        <dbReference type="ChEBI" id="CHEBI:43474"/>
        <dbReference type="ChEBI" id="CHEBI:57967"/>
        <dbReference type="ChEBI" id="CHEBI:58753"/>
        <dbReference type="EC" id="3.1.3.84"/>
    </reaction>
</comment>
<proteinExistence type="inferred from homology"/>
<dbReference type="EC" id="3.1.3.84" evidence="2"/>
<reference evidence="7" key="1">
    <citation type="submission" date="2016-03" db="EMBL/GenBank/DDBJ databases">
        <authorList>
            <person name="Devillers Hugo."/>
        </authorList>
    </citation>
    <scope>NUCLEOTIDE SEQUENCE [LARGE SCALE GENOMIC DNA]</scope>
</reference>
<organism evidence="6 7">
    <name type="scientific">Lachancea meyersii CBS 8951</name>
    <dbReference type="NCBI Taxonomy" id="1266667"/>
    <lineage>
        <taxon>Eukaryota</taxon>
        <taxon>Fungi</taxon>
        <taxon>Dikarya</taxon>
        <taxon>Ascomycota</taxon>
        <taxon>Saccharomycotina</taxon>
        <taxon>Saccharomycetes</taxon>
        <taxon>Saccharomycetales</taxon>
        <taxon>Saccharomycetaceae</taxon>
        <taxon>Lachancea</taxon>
    </lineage>
</organism>
<dbReference type="Pfam" id="PF01661">
    <property type="entry name" value="Macro"/>
    <property type="match status" value="1"/>
</dbReference>
<dbReference type="InterPro" id="IPR002589">
    <property type="entry name" value="Macro_dom"/>
</dbReference>
<dbReference type="SMART" id="SM00506">
    <property type="entry name" value="A1pp"/>
    <property type="match status" value="1"/>
</dbReference>
<dbReference type="SUPFAM" id="SSF52949">
    <property type="entry name" value="Macro domain-like"/>
    <property type="match status" value="1"/>
</dbReference>
<dbReference type="OrthoDB" id="2155246at2759"/>
<dbReference type="PANTHER" id="PTHR12521:SF0">
    <property type="entry name" value="ADP-RIBOSE GLYCOHYDROLASE OARD1"/>
    <property type="match status" value="1"/>
</dbReference>
<dbReference type="PROSITE" id="PS51154">
    <property type="entry name" value="MACRO"/>
    <property type="match status" value="1"/>
</dbReference>
<dbReference type="Proteomes" id="UP000191144">
    <property type="component" value="Chromosome A"/>
</dbReference>
<evidence type="ECO:0000256" key="3">
    <source>
        <dbReference type="ARBA" id="ARBA00019744"/>
    </source>
</evidence>
<dbReference type="Gene3D" id="3.40.220.10">
    <property type="entry name" value="Leucine Aminopeptidase, subunit E, domain 1"/>
    <property type="match status" value="1"/>
</dbReference>
<evidence type="ECO:0000313" key="6">
    <source>
        <dbReference type="EMBL" id="SCU78302.1"/>
    </source>
</evidence>
<dbReference type="EMBL" id="LT598483">
    <property type="protein sequence ID" value="SCU78302.1"/>
    <property type="molecule type" value="Genomic_DNA"/>
</dbReference>
<evidence type="ECO:0000313" key="7">
    <source>
        <dbReference type="Proteomes" id="UP000191144"/>
    </source>
</evidence>
<evidence type="ECO:0000256" key="1">
    <source>
        <dbReference type="ARBA" id="ARBA00006575"/>
    </source>
</evidence>
<feature type="domain" description="Macro" evidence="5">
    <location>
        <begin position="1"/>
        <end position="184"/>
    </location>
</feature>
<gene>
    <name evidence="6" type="ORF">LAME_0A04038G</name>
</gene>
<protein>
    <recommendedName>
        <fullName evidence="3">ADP-ribose 1''-phosphate phosphatase</fullName>
        <ecNumber evidence="2">3.1.3.84</ecNumber>
    </recommendedName>
</protein>